<accession>M9WBY8</accession>
<dbReference type="RefSeq" id="WP_015587306.1">
    <property type="nucleotide sequence ID" value="NC_021083.1"/>
</dbReference>
<feature type="signal peptide" evidence="2">
    <location>
        <begin position="1"/>
        <end position="27"/>
    </location>
</feature>
<dbReference type="NCBIfam" id="NF045843">
    <property type="entry name" value="MAG2960_Ser_prot"/>
    <property type="match status" value="1"/>
</dbReference>
<dbReference type="HOGENOM" id="CLU_016346_0_0_14"/>
<gene>
    <name evidence="4" type="ORF">MPUT9231_2580</name>
</gene>
<evidence type="ECO:0000256" key="1">
    <source>
        <dbReference type="SAM" id="MobiDB-lite"/>
    </source>
</evidence>
<evidence type="ECO:0000313" key="5">
    <source>
        <dbReference type="Proteomes" id="UP000012984"/>
    </source>
</evidence>
<dbReference type="Proteomes" id="UP000012984">
    <property type="component" value="Chromosome"/>
</dbReference>
<evidence type="ECO:0000313" key="4">
    <source>
        <dbReference type="EMBL" id="AGJ90682.1"/>
    </source>
</evidence>
<dbReference type="KEGG" id="mput:MPUT9231_2580"/>
<evidence type="ECO:0000256" key="2">
    <source>
        <dbReference type="SAM" id="SignalP"/>
    </source>
</evidence>
<proteinExistence type="predicted"/>
<dbReference type="PROSITE" id="PS51257">
    <property type="entry name" value="PROKAR_LIPOPROTEIN"/>
    <property type="match status" value="1"/>
</dbReference>
<dbReference type="EMBL" id="CP004357">
    <property type="protein sequence ID" value="AGJ90682.1"/>
    <property type="molecule type" value="Genomic_DNA"/>
</dbReference>
<dbReference type="Pfam" id="PF01732">
    <property type="entry name" value="Mycop_pep_DUF31"/>
    <property type="match status" value="1"/>
</dbReference>
<dbReference type="eggNOG" id="ENOG5033T8T">
    <property type="taxonomic scope" value="Bacteria"/>
</dbReference>
<feature type="region of interest" description="Disordered" evidence="1">
    <location>
        <begin position="31"/>
        <end position="53"/>
    </location>
</feature>
<name>M9WBY8_9MOLU</name>
<feature type="chain" id="PRO_5004104149" description="DUF31 domain-containing protein" evidence="2">
    <location>
        <begin position="28"/>
        <end position="694"/>
    </location>
</feature>
<evidence type="ECO:0000259" key="3">
    <source>
        <dbReference type="Pfam" id="PF01732"/>
    </source>
</evidence>
<dbReference type="AlphaFoldDB" id="M9WBY8"/>
<organism evidence="4 5">
    <name type="scientific">Mycoplasma putrefaciens Mput9231</name>
    <dbReference type="NCBI Taxonomy" id="1292033"/>
    <lineage>
        <taxon>Bacteria</taxon>
        <taxon>Bacillati</taxon>
        <taxon>Mycoplasmatota</taxon>
        <taxon>Mollicutes</taxon>
        <taxon>Mycoplasmataceae</taxon>
        <taxon>Mycoplasma</taxon>
    </lineage>
</organism>
<dbReference type="InterPro" id="IPR022382">
    <property type="entry name" value="Mycoplasma_peptidase_DUF31"/>
</dbReference>
<keyword evidence="5" id="KW-1185">Reference proteome</keyword>
<keyword evidence="2" id="KW-0732">Signal</keyword>
<feature type="domain" description="DUF31" evidence="3">
    <location>
        <begin position="280"/>
        <end position="645"/>
    </location>
</feature>
<reference evidence="4 5" key="1">
    <citation type="journal article" date="2013" name="Genome Announc.">
        <title>Complete Genome Sequence of Mycoplasma putrefaciens Strain 9231, One of the Agents of Contagious Agalactia in Goats.</title>
        <authorList>
            <person name="Dupuy V."/>
            <person name="Sirand-Pugnet P."/>
            <person name="Baranowski E."/>
            <person name="Barre A."/>
            <person name="Breton M."/>
            <person name="Couture C."/>
            <person name="Dordet-Frisoni E."/>
            <person name="Gaurivaud P."/>
            <person name="Jacob D."/>
            <person name="Lemaitre C."/>
            <person name="Manso-Silvan L."/>
            <person name="Nikolski M."/>
            <person name="Nouvel L.X."/>
            <person name="Poumarat F."/>
            <person name="Tardy F."/>
            <person name="Thebault P."/>
            <person name="Theil S."/>
            <person name="Citti C."/>
            <person name="Blanchard A."/>
            <person name="Thiaucourt F."/>
        </authorList>
    </citation>
    <scope>NUCLEOTIDE SEQUENCE [LARGE SCALE GENOMIC DNA]</scope>
    <source>
        <strain evidence="4">Mput9231</strain>
    </source>
</reference>
<protein>
    <recommendedName>
        <fullName evidence="3">DUF31 domain-containing protein</fullName>
    </recommendedName>
</protein>
<dbReference type="PATRIC" id="fig|1292033.3.peg.250"/>
<sequence>MKIKQIYLVLSSALLASTWLSTLSCQARKINKDNNTNSNKALQDPENKNPNNSQMIVLPNKVLKWEKGKTYNKQQNPEYFVEKHLFDLNQIKFLSPREIIFKTPKFKTVEHNLGEWFKKGNHGHQVDFSFSSSDDTVNMQFFEFIKELGEYGNFGENPKQKAEFYYPNVAIEAMMDQKYLDTFKQEEVTSAIELVVNNLDEIILNNPFGFLPSNLSQLFYYANFESLAKEFNIASEKITKIKSNFNDQNGTFEMLIQTDKRNYFLKTDYLKQKSLKRDLDYFQYIYDRSFSLTIRTKRWEADKDNFNRIIDYRLKGLEEVGTFWVLDRVINQDKDNWELLLATNLHVFDLTKTFDKTRFESNKDAKKVLDTWNKQKELPGFWNTNSQEDTSIRKNVFIKGTRGIEKDLKSDFEFVSTKSKLDAIFSIYDQYLDASYFYYRHNASDISAKRNDDPKLFFDSKNENNLYSTTNAGADFLVLKVKIPKNNLKHILPKLDQIIGLEKEKDFYINYKTNKFHPIQTSFYAGYPLEKRTIDNKEIEDTNFRAIKSQGGIIDVQKRAFNKNDLRSLWVRYNKNLNEHANFLNDNYKKYQIPFIKDEHGMKLSIWNQHSTLYSKIKKDQQALGQGSSGSMVIDSSFNLIGINYSLSKNFLTNQTTNGINLMQSSSDNRNLISELINQLQKDKIQTVKLNRKQ</sequence>